<feature type="compositionally biased region" description="Low complexity" evidence="1">
    <location>
        <begin position="326"/>
        <end position="341"/>
    </location>
</feature>
<dbReference type="GeneID" id="37013811"/>
<feature type="region of interest" description="Disordered" evidence="1">
    <location>
        <begin position="112"/>
        <end position="143"/>
    </location>
</feature>
<feature type="region of interest" description="Disordered" evidence="1">
    <location>
        <begin position="284"/>
        <end position="485"/>
    </location>
</feature>
<feature type="region of interest" description="Disordered" evidence="1">
    <location>
        <begin position="523"/>
        <end position="575"/>
    </location>
</feature>
<feature type="compositionally biased region" description="Low complexity" evidence="1">
    <location>
        <begin position="422"/>
        <end position="469"/>
    </location>
</feature>
<dbReference type="EMBL" id="KZ819324">
    <property type="protein sequence ID" value="PWN21787.1"/>
    <property type="molecule type" value="Genomic_DNA"/>
</dbReference>
<gene>
    <name evidence="2" type="ORF">BCV69DRAFT_281714</name>
</gene>
<evidence type="ECO:0000313" key="3">
    <source>
        <dbReference type="Proteomes" id="UP000245942"/>
    </source>
</evidence>
<dbReference type="Proteomes" id="UP000245942">
    <property type="component" value="Unassembled WGS sequence"/>
</dbReference>
<feature type="compositionally biased region" description="Low complexity" evidence="1">
    <location>
        <begin position="523"/>
        <end position="538"/>
    </location>
</feature>
<feature type="compositionally biased region" description="Basic and acidic residues" evidence="1">
    <location>
        <begin position="474"/>
        <end position="485"/>
    </location>
</feature>
<evidence type="ECO:0000256" key="1">
    <source>
        <dbReference type="SAM" id="MobiDB-lite"/>
    </source>
</evidence>
<dbReference type="RefSeq" id="XP_025348947.1">
    <property type="nucleotide sequence ID" value="XM_025492077.1"/>
</dbReference>
<dbReference type="OrthoDB" id="3365304at2759"/>
<keyword evidence="3" id="KW-1185">Reference proteome</keyword>
<accession>A0A316U944</accession>
<reference evidence="2 3" key="1">
    <citation type="journal article" date="2018" name="Mol. Biol. Evol.">
        <title>Broad Genomic Sampling Reveals a Smut Pathogenic Ancestry of the Fungal Clade Ustilaginomycotina.</title>
        <authorList>
            <person name="Kijpornyongpan T."/>
            <person name="Mondo S.J."/>
            <person name="Barry K."/>
            <person name="Sandor L."/>
            <person name="Lee J."/>
            <person name="Lipzen A."/>
            <person name="Pangilinan J."/>
            <person name="LaButti K."/>
            <person name="Hainaut M."/>
            <person name="Henrissat B."/>
            <person name="Grigoriev I.V."/>
            <person name="Spatafora J.W."/>
            <person name="Aime M.C."/>
        </authorList>
    </citation>
    <scope>NUCLEOTIDE SEQUENCE [LARGE SCALE GENOMIC DNA]</scope>
    <source>
        <strain evidence="2 3">MCA 4718</strain>
    </source>
</reference>
<organism evidence="2 3">
    <name type="scientific">Pseudomicrostroma glucosiphilum</name>
    <dbReference type="NCBI Taxonomy" id="1684307"/>
    <lineage>
        <taxon>Eukaryota</taxon>
        <taxon>Fungi</taxon>
        <taxon>Dikarya</taxon>
        <taxon>Basidiomycota</taxon>
        <taxon>Ustilaginomycotina</taxon>
        <taxon>Exobasidiomycetes</taxon>
        <taxon>Microstromatales</taxon>
        <taxon>Microstromatales incertae sedis</taxon>
        <taxon>Pseudomicrostroma</taxon>
    </lineage>
</organism>
<feature type="compositionally biased region" description="Basic and acidic residues" evidence="1">
    <location>
        <begin position="411"/>
        <end position="421"/>
    </location>
</feature>
<evidence type="ECO:0000313" key="2">
    <source>
        <dbReference type="EMBL" id="PWN21787.1"/>
    </source>
</evidence>
<feature type="compositionally biased region" description="Low complexity" evidence="1">
    <location>
        <begin position="292"/>
        <end position="308"/>
    </location>
</feature>
<dbReference type="AlphaFoldDB" id="A0A316U944"/>
<feature type="compositionally biased region" description="Low complexity" evidence="1">
    <location>
        <begin position="546"/>
        <end position="567"/>
    </location>
</feature>
<feature type="compositionally biased region" description="Low complexity" evidence="1">
    <location>
        <begin position="116"/>
        <end position="134"/>
    </location>
</feature>
<feature type="compositionally biased region" description="Low complexity" evidence="1">
    <location>
        <begin position="382"/>
        <end position="404"/>
    </location>
</feature>
<sequence length="671" mass="70232">MDYHLSTLSNTLSTIRSLQEQLLNNGSPQPFTNAFLSSQQPDSFNKAVDQFIRDTSPLEKRLFHFPPVGGMFDEAGKDGQHAASGKRDVEEEAADIAAEIVPRKPEVRNVSIPTPLRSTTATSGGRGASSRSGLGATGGAGGASSEALMAQYDARALLVAAQRLNENYQRLPRNRKHIRILLKKHNESAGQVEGNNVQAAKIEEVLTRIANGEDVSSLEELPALLSNGSEGGEKVKAEEEKRKRQLRKLKELREKAQRIKDELNREEMEVLALEEMREELLQQKRALAGQRATASGSGSTAGSASTAARKLAGGAPQAARGIPRPANAATAASSKQSSTATRNSEAVAKVFSTGAKERGSISPAEEMKKKKVTPTATPPRPASTKKPAGIASSSSPAASSPLAARDTEDDVTVRLKPEEIAAAKSAVAASASPRARTEGPGTPRRGGAAATAALASAGTPTRSTPTRATPQKKTSRDPEATDELERLTEKIWDAFGEHLRFFNPSLEAADFSTTLGLLRKSIAASSSNTAPSGSSDPSAARKDDASSVTSSDAPSSSSAGSSATLTGSAGGQGGSVAAPTLQSRFSSLILLQLLLSPPPEHSIDFPALKLKGKEWFDGLEQADKAAGPEGAGAVGETEDGEGLTTKAVYALVAKRLLRVRRAAGKARIGFS</sequence>
<name>A0A316U944_9BASI</name>
<protein>
    <submittedName>
        <fullName evidence="2">Uncharacterized protein</fullName>
    </submittedName>
</protein>
<proteinExistence type="predicted"/>